<keyword evidence="8 10" id="KW-0129">CBS domain</keyword>
<feature type="region of interest" description="Disordered" evidence="11">
    <location>
        <begin position="1"/>
        <end position="74"/>
    </location>
</feature>
<dbReference type="GO" id="GO:0005737">
    <property type="term" value="C:cytoplasm"/>
    <property type="evidence" value="ECO:0007669"/>
    <property type="project" value="UniProtKB-SubCell"/>
</dbReference>
<comment type="subcellular location">
    <subcellularLocation>
        <location evidence="2 9">Cytoplasm</location>
    </subcellularLocation>
</comment>
<dbReference type="InterPro" id="IPR000644">
    <property type="entry name" value="CBS_dom"/>
</dbReference>
<feature type="domain" description="CBS" evidence="12">
    <location>
        <begin position="201"/>
        <end position="259"/>
    </location>
</feature>
<proteinExistence type="inferred from homology"/>
<dbReference type="Pfam" id="PF00571">
    <property type="entry name" value="CBS"/>
    <property type="match status" value="2"/>
</dbReference>
<evidence type="ECO:0000256" key="8">
    <source>
        <dbReference type="ARBA" id="ARBA00023122"/>
    </source>
</evidence>
<evidence type="ECO:0000256" key="5">
    <source>
        <dbReference type="ARBA" id="ARBA00020584"/>
    </source>
</evidence>
<feature type="compositionally biased region" description="Low complexity" evidence="11">
    <location>
        <begin position="490"/>
        <end position="514"/>
    </location>
</feature>
<feature type="domain" description="CBS" evidence="12">
    <location>
        <begin position="277"/>
        <end position="334"/>
    </location>
</feature>
<dbReference type="CDD" id="cd02205">
    <property type="entry name" value="CBS_pair_SF"/>
    <property type="match status" value="1"/>
</dbReference>
<evidence type="ECO:0000256" key="2">
    <source>
        <dbReference type="ARBA" id="ARBA00004496"/>
    </source>
</evidence>
<dbReference type="SMART" id="SM00116">
    <property type="entry name" value="CBS"/>
    <property type="match status" value="2"/>
</dbReference>
<evidence type="ECO:0000259" key="12">
    <source>
        <dbReference type="PROSITE" id="PS51371"/>
    </source>
</evidence>
<accession>A0A6A6R7V5</accession>
<keyword evidence="6 9" id="KW-0963">Cytoplasm</keyword>
<feature type="compositionally biased region" description="Polar residues" evidence="11">
    <location>
        <begin position="417"/>
        <end position="428"/>
    </location>
</feature>
<protein>
    <recommendedName>
        <fullName evidence="4">Protein SDS23</fullName>
    </recommendedName>
    <alternativeName>
        <fullName evidence="5">Protein sds23</fullName>
    </alternativeName>
</protein>
<dbReference type="InterPro" id="IPR046342">
    <property type="entry name" value="CBS_dom_sf"/>
</dbReference>
<evidence type="ECO:0000256" key="9">
    <source>
        <dbReference type="PIRNR" id="PIRNR018148"/>
    </source>
</evidence>
<evidence type="ECO:0000256" key="1">
    <source>
        <dbReference type="ARBA" id="ARBA00002656"/>
    </source>
</evidence>
<feature type="compositionally biased region" description="Gly residues" evidence="11">
    <location>
        <begin position="515"/>
        <end position="530"/>
    </location>
</feature>
<dbReference type="InterPro" id="IPR050511">
    <property type="entry name" value="AMPK_gamma/SDS23_families"/>
</dbReference>
<feature type="compositionally biased region" description="Polar residues" evidence="11">
    <location>
        <begin position="21"/>
        <end position="30"/>
    </location>
</feature>
<dbReference type="GO" id="GO:0004865">
    <property type="term" value="F:protein serine/threonine phosphatase inhibitor activity"/>
    <property type="evidence" value="ECO:0007669"/>
    <property type="project" value="TreeGrafter"/>
</dbReference>
<dbReference type="SUPFAM" id="SSF54631">
    <property type="entry name" value="CBS-domain pair"/>
    <property type="match status" value="2"/>
</dbReference>
<dbReference type="Gene3D" id="3.10.580.10">
    <property type="entry name" value="CBS-domain"/>
    <property type="match status" value="2"/>
</dbReference>
<dbReference type="EMBL" id="MU004183">
    <property type="protein sequence ID" value="KAF2500651.1"/>
    <property type="molecule type" value="Genomic_DNA"/>
</dbReference>
<feature type="compositionally biased region" description="Basic and acidic residues" evidence="11">
    <location>
        <begin position="1"/>
        <end position="19"/>
    </location>
</feature>
<dbReference type="PIRSF" id="PIRSF018148">
    <property type="entry name" value="UCP018148_CBS_YBR214w"/>
    <property type="match status" value="1"/>
</dbReference>
<dbReference type="InterPro" id="IPR016711">
    <property type="entry name" value="Ssd23"/>
</dbReference>
<evidence type="ECO:0000313" key="13">
    <source>
        <dbReference type="EMBL" id="KAF2500651.1"/>
    </source>
</evidence>
<name>A0A6A6R7V5_9PEZI</name>
<evidence type="ECO:0000313" key="14">
    <source>
        <dbReference type="Proteomes" id="UP000799750"/>
    </source>
</evidence>
<feature type="region of interest" description="Disordered" evidence="11">
    <location>
        <begin position="389"/>
        <end position="439"/>
    </location>
</feature>
<gene>
    <name evidence="13" type="ORF">BU16DRAFT_523423</name>
</gene>
<keyword evidence="14" id="KW-1185">Reference proteome</keyword>
<evidence type="ECO:0000256" key="7">
    <source>
        <dbReference type="ARBA" id="ARBA00022737"/>
    </source>
</evidence>
<sequence length="530" mass="57023">MADHPAPEEPPSKRQEKSHPVLQTTANNGPRSPPLEKPTSLRTSQSPHMGHRQSFAENLRGNPSSPRARRQPSFSQNALQDLLNNPPTKAAAPEFVGRDWRSIQVGEVVDHKQVHFVQYDTSVEETTNALINAGPPNVVLIRDSPESHTAIGTFDYNDLNAYLLLVVGLAKPSEEDAESVDKVLTKAREGKPIPLREVKDLGKKEPLIVLPHTADLKKSMELFGSGIHRILVVKEGTTEVIGILSQLRLVNFFWENRKSFPAIDQLYPMYIKDLNLGSHSVFAINGDKPLTDALELMNNEGITSLPVLDAQNNVIGNISHVDVRLLTKSTSLPLLSSSCIHFISVILSERGMNDGKDSFPVFHINTMATLAHTVAKLVATRSHRMWIVDQPSPASSGPPTPAATPAVLVPPSPITPLPSSASGNQAFPSPTHPPVQPAPAISASAITGASMSGRLCGVVSLTDVLNLFAKASGLKPHDPDETRRARRRSSSSSMRKSIDSSRSGSVDVAGRRGSVSGGVSGPGLIRGRGL</sequence>
<dbReference type="AlphaFoldDB" id="A0A6A6R7V5"/>
<reference evidence="13" key="1">
    <citation type="journal article" date="2020" name="Stud. Mycol.">
        <title>101 Dothideomycetes genomes: a test case for predicting lifestyles and emergence of pathogens.</title>
        <authorList>
            <person name="Haridas S."/>
            <person name="Albert R."/>
            <person name="Binder M."/>
            <person name="Bloem J."/>
            <person name="Labutti K."/>
            <person name="Salamov A."/>
            <person name="Andreopoulos B."/>
            <person name="Baker S."/>
            <person name="Barry K."/>
            <person name="Bills G."/>
            <person name="Bluhm B."/>
            <person name="Cannon C."/>
            <person name="Castanera R."/>
            <person name="Culley D."/>
            <person name="Daum C."/>
            <person name="Ezra D."/>
            <person name="Gonzalez J."/>
            <person name="Henrissat B."/>
            <person name="Kuo A."/>
            <person name="Liang C."/>
            <person name="Lipzen A."/>
            <person name="Lutzoni F."/>
            <person name="Magnuson J."/>
            <person name="Mondo S."/>
            <person name="Nolan M."/>
            <person name="Ohm R."/>
            <person name="Pangilinan J."/>
            <person name="Park H.-J."/>
            <person name="Ramirez L."/>
            <person name="Alfaro M."/>
            <person name="Sun H."/>
            <person name="Tritt A."/>
            <person name="Yoshinaga Y."/>
            <person name="Zwiers L.-H."/>
            <person name="Turgeon B."/>
            <person name="Goodwin S."/>
            <person name="Spatafora J."/>
            <person name="Crous P."/>
            <person name="Grigoriev I."/>
        </authorList>
    </citation>
    <scope>NUCLEOTIDE SEQUENCE</scope>
    <source>
        <strain evidence="13">CBS 269.34</strain>
    </source>
</reference>
<dbReference type="PROSITE" id="PS51371">
    <property type="entry name" value="CBS"/>
    <property type="match status" value="2"/>
</dbReference>
<comment type="similarity">
    <text evidence="3 9">Belongs to the SDS23 family.</text>
</comment>
<feature type="compositionally biased region" description="Pro residues" evidence="11">
    <location>
        <begin position="396"/>
        <end position="416"/>
    </location>
</feature>
<evidence type="ECO:0000256" key="11">
    <source>
        <dbReference type="SAM" id="MobiDB-lite"/>
    </source>
</evidence>
<dbReference type="OrthoDB" id="449052at2759"/>
<evidence type="ECO:0000256" key="4">
    <source>
        <dbReference type="ARBA" id="ARBA00014106"/>
    </source>
</evidence>
<dbReference type="PANTHER" id="PTHR13780">
    <property type="entry name" value="AMP-ACTIVATED PROTEIN KINASE, GAMMA REGULATORY SUBUNIT"/>
    <property type="match status" value="1"/>
</dbReference>
<dbReference type="GO" id="GO:0030071">
    <property type="term" value="P:regulation of mitotic metaphase/anaphase transition"/>
    <property type="evidence" value="ECO:0007669"/>
    <property type="project" value="InterPro"/>
</dbReference>
<dbReference type="GO" id="GO:0042149">
    <property type="term" value="P:cellular response to glucose starvation"/>
    <property type="evidence" value="ECO:0007669"/>
    <property type="project" value="UniProtKB-UniRule"/>
</dbReference>
<evidence type="ECO:0000256" key="6">
    <source>
        <dbReference type="ARBA" id="ARBA00022490"/>
    </source>
</evidence>
<keyword evidence="7" id="KW-0677">Repeat</keyword>
<comment type="function">
    <text evidence="1 9">Involved in DNA replication and cell separation.</text>
</comment>
<evidence type="ECO:0000256" key="10">
    <source>
        <dbReference type="PROSITE-ProRule" id="PRU00703"/>
    </source>
</evidence>
<dbReference type="PANTHER" id="PTHR13780:SF36">
    <property type="entry name" value="CBS DOMAIN-CONTAINING PROTEIN"/>
    <property type="match status" value="1"/>
</dbReference>
<evidence type="ECO:0000256" key="3">
    <source>
        <dbReference type="ARBA" id="ARBA00006624"/>
    </source>
</evidence>
<feature type="region of interest" description="Disordered" evidence="11">
    <location>
        <begin position="472"/>
        <end position="530"/>
    </location>
</feature>
<dbReference type="Proteomes" id="UP000799750">
    <property type="component" value="Unassembled WGS sequence"/>
</dbReference>
<organism evidence="13 14">
    <name type="scientific">Lophium mytilinum</name>
    <dbReference type="NCBI Taxonomy" id="390894"/>
    <lineage>
        <taxon>Eukaryota</taxon>
        <taxon>Fungi</taxon>
        <taxon>Dikarya</taxon>
        <taxon>Ascomycota</taxon>
        <taxon>Pezizomycotina</taxon>
        <taxon>Dothideomycetes</taxon>
        <taxon>Pleosporomycetidae</taxon>
        <taxon>Mytilinidiales</taxon>
        <taxon>Mytilinidiaceae</taxon>
        <taxon>Lophium</taxon>
    </lineage>
</organism>